<evidence type="ECO:0000256" key="2">
    <source>
        <dbReference type="PROSITE-ProRule" id="PRU00302"/>
    </source>
</evidence>
<accession>A0A9Q1HH03</accession>
<keyword evidence="1" id="KW-1015">Disulfide bond</keyword>
<dbReference type="InterPro" id="IPR035976">
    <property type="entry name" value="Sushi/SCR/CCP_sf"/>
</dbReference>
<dbReference type="PROSITE" id="PS50923">
    <property type="entry name" value="SUSHI"/>
    <property type="match status" value="1"/>
</dbReference>
<name>A0A9Q1HH03_HOLLE</name>
<dbReference type="EMBL" id="JAIZAY010000002">
    <property type="protein sequence ID" value="KAJ8046214.1"/>
    <property type="molecule type" value="Genomic_DNA"/>
</dbReference>
<gene>
    <name evidence="6" type="ORF">HOLleu_04825</name>
</gene>
<feature type="region of interest" description="Disordered" evidence="4">
    <location>
        <begin position="300"/>
        <end position="360"/>
    </location>
</feature>
<organism evidence="6 7">
    <name type="scientific">Holothuria leucospilota</name>
    <name type="common">Black long sea cucumber</name>
    <name type="synonym">Mertensiothuria leucospilota</name>
    <dbReference type="NCBI Taxonomy" id="206669"/>
    <lineage>
        <taxon>Eukaryota</taxon>
        <taxon>Metazoa</taxon>
        <taxon>Echinodermata</taxon>
        <taxon>Eleutherozoa</taxon>
        <taxon>Echinozoa</taxon>
        <taxon>Holothuroidea</taxon>
        <taxon>Aspidochirotacea</taxon>
        <taxon>Aspidochirotida</taxon>
        <taxon>Holothuriidae</taxon>
        <taxon>Holothuria</taxon>
    </lineage>
</organism>
<dbReference type="OrthoDB" id="8950207at2759"/>
<comment type="caution">
    <text evidence="6">The sequence shown here is derived from an EMBL/GenBank/DDBJ whole genome shotgun (WGS) entry which is preliminary data.</text>
</comment>
<feature type="domain" description="Sushi" evidence="5">
    <location>
        <begin position="690"/>
        <end position="754"/>
    </location>
</feature>
<evidence type="ECO:0000313" key="6">
    <source>
        <dbReference type="EMBL" id="KAJ8046214.1"/>
    </source>
</evidence>
<evidence type="ECO:0000256" key="3">
    <source>
        <dbReference type="SAM" id="Coils"/>
    </source>
</evidence>
<keyword evidence="7" id="KW-1185">Reference proteome</keyword>
<proteinExistence type="predicted"/>
<dbReference type="InterPro" id="IPR000436">
    <property type="entry name" value="Sushi_SCR_CCP_dom"/>
</dbReference>
<sequence>MCMCSDGFFFRNETYCRRIALVTCDQQPCFPGVECEEVSLPDPYDVDFFLSLDIIVLYQCGPCPPGYVGDGEMCEGGISEPFVYLTVLVLAAEPSDGDPILSSAFVRTFVSDPTSESGTREHRQARTADNGMVVLECPHNESIIVTANDADYFANSVTFRCNINQTNAVTLHLHKPYEDTIYVYHPESPREFGVGNETLNERYSIYFPQGKAIFAVGPHLQPDIFDVPASALKDAYNCASNDNGAEKYQPSKLILSSFKLLAWAPVHFDRHQFESGRADQKRKLKNSAVPTIFCHRSILKTRKSPKKRQTEVTNNLNKHTSHLKDHSYASNPSQRSSSEDSASTEDEETATPSTPKLQVQLQTQMKQIKKFRDALRKTRKRKDSTEKNGERILREVFDYMQLKVKEMKEEERLCCLTLDEMSLTLYEFDPSSGDILDSFNISDNQRVRLLFRSVNVSVTSELELAPEMIACIPNPTGTDVDIRAIETFGAVELTVIDLERRRAPPFKDDKEMVLTFPIQKLPADLSVGDKVPAWTFKFGSGCWEEDGKGELVIDEATGNLVWRYEANHFSWWAAGRVNPRTSCVTVRTCYDKDCSRPAPDTLIRIFGKDYGFETFRYTDTEGQMCVQFPYGRTVELSSPCTSGEIEVASTENPSSCDGGRFEIPKAPDHQMEETQDSCREAVLVIPEYEKSCPQPEKVHNNLALDKNMIRDAYPYTDVVHYSCSNPDYEITTHGYGNRVCTRCFSWTGILMCEPPEDEEFSY</sequence>
<evidence type="ECO:0000313" key="7">
    <source>
        <dbReference type="Proteomes" id="UP001152320"/>
    </source>
</evidence>
<evidence type="ECO:0000256" key="4">
    <source>
        <dbReference type="SAM" id="MobiDB-lite"/>
    </source>
</evidence>
<feature type="coiled-coil region" evidence="3">
    <location>
        <begin position="361"/>
        <end position="388"/>
    </location>
</feature>
<comment type="caution">
    <text evidence="2">Lacks conserved residue(s) required for the propagation of feature annotation.</text>
</comment>
<keyword evidence="3" id="KW-0175">Coiled coil</keyword>
<dbReference type="SUPFAM" id="SSF57535">
    <property type="entry name" value="Complement control module/SCR domain"/>
    <property type="match status" value="1"/>
</dbReference>
<keyword evidence="2" id="KW-0768">Sushi</keyword>
<evidence type="ECO:0000256" key="1">
    <source>
        <dbReference type="ARBA" id="ARBA00023157"/>
    </source>
</evidence>
<reference evidence="6" key="1">
    <citation type="submission" date="2021-10" db="EMBL/GenBank/DDBJ databases">
        <title>Tropical sea cucumber genome reveals ecological adaptation and Cuvierian tubules defense mechanism.</title>
        <authorList>
            <person name="Chen T."/>
        </authorList>
    </citation>
    <scope>NUCLEOTIDE SEQUENCE</scope>
    <source>
        <strain evidence="6">Nanhai2018</strain>
        <tissue evidence="6">Muscle</tissue>
    </source>
</reference>
<dbReference type="Gene3D" id="2.10.25.10">
    <property type="entry name" value="Laminin"/>
    <property type="match status" value="1"/>
</dbReference>
<dbReference type="Gene3D" id="2.10.70.10">
    <property type="entry name" value="Complement Module, domain 1"/>
    <property type="match status" value="1"/>
</dbReference>
<dbReference type="Proteomes" id="UP001152320">
    <property type="component" value="Chromosome 2"/>
</dbReference>
<dbReference type="AlphaFoldDB" id="A0A9Q1HH03"/>
<evidence type="ECO:0000259" key="5">
    <source>
        <dbReference type="PROSITE" id="PS50923"/>
    </source>
</evidence>
<protein>
    <recommendedName>
        <fullName evidence="5">Sushi domain-containing protein</fullName>
    </recommendedName>
</protein>